<dbReference type="SUPFAM" id="SSF55961">
    <property type="entry name" value="Bet v1-like"/>
    <property type="match status" value="1"/>
</dbReference>
<comment type="caution">
    <text evidence="1">The sequence shown here is derived from an EMBL/GenBank/DDBJ whole genome shotgun (WGS) entry which is preliminary data.</text>
</comment>
<proteinExistence type="predicted"/>
<organism evidence="1 2">
    <name type="scientific">Streptomyces varsoviensis</name>
    <dbReference type="NCBI Taxonomy" id="67373"/>
    <lineage>
        <taxon>Bacteria</taxon>
        <taxon>Bacillati</taxon>
        <taxon>Actinomycetota</taxon>
        <taxon>Actinomycetes</taxon>
        <taxon>Kitasatosporales</taxon>
        <taxon>Streptomycetaceae</taxon>
        <taxon>Streptomyces</taxon>
    </lineage>
</organism>
<sequence length="161" mass="17859">MARRLRPVGLDFVDTAPLRLVFAADAAARPEAVYRALAEKVTEWPTWYRAVTLARPVDGARGREVRLVGGVRFIETIMAAEAPERYAYRVDEVNTPGVRALLEEWRLAPLGSGNDAGTRVRWTFAVDAAAPVRAALRLSRPGFGRAFRDAVRTLDRRLTAV</sequence>
<evidence type="ECO:0000313" key="1">
    <source>
        <dbReference type="EMBL" id="KOG88742.1"/>
    </source>
</evidence>
<gene>
    <name evidence="1" type="ORF">ADK38_18095</name>
</gene>
<name>A0ABR5J5K4_9ACTN</name>
<reference evidence="1 2" key="1">
    <citation type="submission" date="2015-07" db="EMBL/GenBank/DDBJ databases">
        <authorList>
            <person name="Ju K.-S."/>
            <person name="Doroghazi J.R."/>
            <person name="Metcalf W.W."/>
        </authorList>
    </citation>
    <scope>NUCLEOTIDE SEQUENCE [LARGE SCALE GENOMIC DNA]</scope>
    <source>
        <strain evidence="1 2">NRRL B-3589</strain>
    </source>
</reference>
<dbReference type="Pfam" id="PF10604">
    <property type="entry name" value="Polyketide_cyc2"/>
    <property type="match status" value="1"/>
</dbReference>
<accession>A0ABR5J5K4</accession>
<protein>
    <submittedName>
        <fullName evidence="1">Polyketide cyclase</fullName>
    </submittedName>
</protein>
<keyword evidence="2" id="KW-1185">Reference proteome</keyword>
<dbReference type="Gene3D" id="3.30.530.20">
    <property type="match status" value="1"/>
</dbReference>
<dbReference type="EMBL" id="LGUT01001537">
    <property type="protein sequence ID" value="KOG88742.1"/>
    <property type="molecule type" value="Genomic_DNA"/>
</dbReference>
<dbReference type="InterPro" id="IPR023393">
    <property type="entry name" value="START-like_dom_sf"/>
</dbReference>
<dbReference type="Proteomes" id="UP000037020">
    <property type="component" value="Unassembled WGS sequence"/>
</dbReference>
<dbReference type="InterPro" id="IPR019587">
    <property type="entry name" value="Polyketide_cyclase/dehydratase"/>
</dbReference>
<evidence type="ECO:0000313" key="2">
    <source>
        <dbReference type="Proteomes" id="UP000037020"/>
    </source>
</evidence>
<dbReference type="RefSeq" id="WP_030882979.1">
    <property type="nucleotide sequence ID" value="NZ_JBIRHZ010000013.1"/>
</dbReference>